<evidence type="ECO:0000313" key="1">
    <source>
        <dbReference type="EMBL" id="MDQ0468933.1"/>
    </source>
</evidence>
<dbReference type="Proteomes" id="UP001242480">
    <property type="component" value="Unassembled WGS sequence"/>
</dbReference>
<reference evidence="1 2" key="1">
    <citation type="submission" date="2023-07" db="EMBL/GenBank/DDBJ databases">
        <title>Genomic Encyclopedia of Type Strains, Phase IV (KMG-IV): sequencing the most valuable type-strain genomes for metagenomic binning, comparative biology and taxonomic classification.</title>
        <authorList>
            <person name="Goeker M."/>
        </authorList>
    </citation>
    <scope>NUCLEOTIDE SEQUENCE [LARGE SCALE GENOMIC DNA]</scope>
    <source>
        <strain evidence="1 2">DSM 19619</strain>
    </source>
</reference>
<proteinExistence type="predicted"/>
<protein>
    <submittedName>
        <fullName evidence="1">Uncharacterized protein</fullName>
    </submittedName>
</protein>
<dbReference type="InterPro" id="IPR046606">
    <property type="entry name" value="DUF6665"/>
</dbReference>
<sequence>MTVRPPSTIGRASPVETGFDVLGHEVRAEQAASLGHAGRKVETAIAALRGFDGPAEERKALLSAAAWAVHAYFIQRELLGLRNTAQTIRDYGIPGEVLARLGAS</sequence>
<dbReference type="RefSeq" id="WP_307270786.1">
    <property type="nucleotide sequence ID" value="NZ_JAUSVX010000002.1"/>
</dbReference>
<evidence type="ECO:0000313" key="2">
    <source>
        <dbReference type="Proteomes" id="UP001242480"/>
    </source>
</evidence>
<organism evidence="1 2">
    <name type="scientific">Labrys wisconsinensis</name>
    <dbReference type="NCBI Taxonomy" id="425677"/>
    <lineage>
        <taxon>Bacteria</taxon>
        <taxon>Pseudomonadati</taxon>
        <taxon>Pseudomonadota</taxon>
        <taxon>Alphaproteobacteria</taxon>
        <taxon>Hyphomicrobiales</taxon>
        <taxon>Xanthobacteraceae</taxon>
        <taxon>Labrys</taxon>
    </lineage>
</organism>
<keyword evidence="2" id="KW-1185">Reference proteome</keyword>
<accession>A0ABU0J3T7</accession>
<name>A0ABU0J3T7_9HYPH</name>
<gene>
    <name evidence="1" type="ORF">QO011_001933</name>
</gene>
<dbReference type="EMBL" id="JAUSVX010000002">
    <property type="protein sequence ID" value="MDQ0468933.1"/>
    <property type="molecule type" value="Genomic_DNA"/>
</dbReference>
<dbReference type="Pfam" id="PF20370">
    <property type="entry name" value="DUF6665"/>
    <property type="match status" value="1"/>
</dbReference>
<comment type="caution">
    <text evidence="1">The sequence shown here is derived from an EMBL/GenBank/DDBJ whole genome shotgun (WGS) entry which is preliminary data.</text>
</comment>